<evidence type="ECO:0000256" key="3">
    <source>
        <dbReference type="ARBA" id="ARBA00023163"/>
    </source>
</evidence>
<evidence type="ECO:0000313" key="6">
    <source>
        <dbReference type="Proteomes" id="UP001589748"/>
    </source>
</evidence>
<dbReference type="InterPro" id="IPR036388">
    <property type="entry name" value="WH-like_DNA-bd_sf"/>
</dbReference>
<dbReference type="InterPro" id="IPR000792">
    <property type="entry name" value="Tscrpt_reg_LuxR_C"/>
</dbReference>
<proteinExistence type="predicted"/>
<gene>
    <name evidence="5" type="ORF">ACFFVI_13155</name>
</gene>
<dbReference type="PROSITE" id="PS50043">
    <property type="entry name" value="HTH_LUXR_2"/>
    <property type="match status" value="1"/>
</dbReference>
<keyword evidence="3" id="KW-0804">Transcription</keyword>
<dbReference type="PROSITE" id="PS00622">
    <property type="entry name" value="HTH_LUXR_1"/>
    <property type="match status" value="1"/>
</dbReference>
<evidence type="ECO:0000256" key="2">
    <source>
        <dbReference type="ARBA" id="ARBA00023125"/>
    </source>
</evidence>
<dbReference type="InterPro" id="IPR016032">
    <property type="entry name" value="Sig_transdc_resp-reg_C-effctor"/>
</dbReference>
<comment type="caution">
    <text evidence="5">The sequence shown here is derived from an EMBL/GenBank/DDBJ whole genome shotgun (WGS) entry which is preliminary data.</text>
</comment>
<evidence type="ECO:0000313" key="5">
    <source>
        <dbReference type="EMBL" id="MFB9377913.1"/>
    </source>
</evidence>
<dbReference type="SMART" id="SM00421">
    <property type="entry name" value="HTH_LUXR"/>
    <property type="match status" value="1"/>
</dbReference>
<dbReference type="Gene3D" id="1.10.10.10">
    <property type="entry name" value="Winged helix-like DNA-binding domain superfamily/Winged helix DNA-binding domain"/>
    <property type="match status" value="1"/>
</dbReference>
<organism evidence="5 6">
    <name type="scientific">Kineococcus gynurae</name>
    <dbReference type="NCBI Taxonomy" id="452979"/>
    <lineage>
        <taxon>Bacteria</taxon>
        <taxon>Bacillati</taxon>
        <taxon>Actinomycetota</taxon>
        <taxon>Actinomycetes</taxon>
        <taxon>Kineosporiales</taxon>
        <taxon>Kineosporiaceae</taxon>
        <taxon>Kineococcus</taxon>
    </lineage>
</organism>
<dbReference type="Pfam" id="PF00196">
    <property type="entry name" value="GerE"/>
    <property type="match status" value="1"/>
</dbReference>
<evidence type="ECO:0000256" key="1">
    <source>
        <dbReference type="ARBA" id="ARBA00023015"/>
    </source>
</evidence>
<dbReference type="RefSeq" id="WP_380137691.1">
    <property type="nucleotide sequence ID" value="NZ_JBHLUI010000008.1"/>
</dbReference>
<keyword evidence="2" id="KW-0238">DNA-binding</keyword>
<reference evidence="5 6" key="1">
    <citation type="submission" date="2024-09" db="EMBL/GenBank/DDBJ databases">
        <authorList>
            <person name="Sun Q."/>
            <person name="Mori K."/>
        </authorList>
    </citation>
    <scope>NUCLEOTIDE SEQUENCE [LARGE SCALE GENOMIC DNA]</scope>
    <source>
        <strain evidence="5 6">TISTR 1856</strain>
    </source>
</reference>
<accession>A0ABV5LUZ1</accession>
<protein>
    <submittedName>
        <fullName evidence="5">LuxR C-terminal-related transcriptional regulator</fullName>
    </submittedName>
</protein>
<keyword evidence="1" id="KW-0805">Transcription regulation</keyword>
<dbReference type="PANTHER" id="PTHR44688:SF16">
    <property type="entry name" value="DNA-BINDING TRANSCRIPTIONAL ACTIVATOR DEVR_DOSR"/>
    <property type="match status" value="1"/>
</dbReference>
<keyword evidence="6" id="KW-1185">Reference proteome</keyword>
<dbReference type="EMBL" id="JBHMDM010000007">
    <property type="protein sequence ID" value="MFB9377913.1"/>
    <property type="molecule type" value="Genomic_DNA"/>
</dbReference>
<name>A0ABV5LUZ1_9ACTN</name>
<sequence>MRSTPTERTREQLEAVAVAGLGTVSFVRSALEVVGRAVPFAAACVATIDPRTQLATGAHKVGTMADVAPAEDELWAFHEYVVDDLYDYRDLLERDGGVTTVHRETAGDPLRCLRYENFFHPTWAVTDELRAAATVDGQLWALLALFRDDGTRVRTFNEAEMDFLSSVSPVLARGLRACLVTSTVAALAPSGVVDATDGGADGDGGAGLGTGVLLVDLRGGVLSANAAAGARIAALGGGPVGRSELPMPVQSVVKAARRFGQGRRTWAPRVRVRTASGRWMVLSASPMAAHADGAAPAIAVTIEDAGAAEVLPLLVAAHGLTPREQDVVALVLGGSSTAEISARLHLSGWTVQDHLKSVFAKVGVRSRRELTAKVFTEEYVPRMGPGSTPGPSGFFG</sequence>
<dbReference type="PRINTS" id="PR00038">
    <property type="entry name" value="HTHLUXR"/>
</dbReference>
<evidence type="ECO:0000259" key="4">
    <source>
        <dbReference type="PROSITE" id="PS50043"/>
    </source>
</evidence>
<dbReference type="PANTHER" id="PTHR44688">
    <property type="entry name" value="DNA-BINDING TRANSCRIPTIONAL ACTIVATOR DEVR_DOSR"/>
    <property type="match status" value="1"/>
</dbReference>
<dbReference type="SUPFAM" id="SSF46894">
    <property type="entry name" value="C-terminal effector domain of the bipartite response regulators"/>
    <property type="match status" value="1"/>
</dbReference>
<feature type="domain" description="HTH luxR-type" evidence="4">
    <location>
        <begin position="313"/>
        <end position="378"/>
    </location>
</feature>
<dbReference type="CDD" id="cd06170">
    <property type="entry name" value="LuxR_C_like"/>
    <property type="match status" value="1"/>
</dbReference>
<dbReference type="Proteomes" id="UP001589748">
    <property type="component" value="Unassembled WGS sequence"/>
</dbReference>